<dbReference type="AlphaFoldDB" id="A0A6J7IKF6"/>
<evidence type="ECO:0000256" key="4">
    <source>
        <dbReference type="ARBA" id="ARBA00023136"/>
    </source>
</evidence>
<organism evidence="7">
    <name type="scientific">freshwater metagenome</name>
    <dbReference type="NCBI Taxonomy" id="449393"/>
    <lineage>
        <taxon>unclassified sequences</taxon>
        <taxon>metagenomes</taxon>
        <taxon>ecological metagenomes</taxon>
    </lineage>
</organism>
<accession>A0A6J7IKF6</accession>
<name>A0A6J7IKF6_9ZZZZ</name>
<feature type="region of interest" description="Disordered" evidence="5">
    <location>
        <begin position="1"/>
        <end position="23"/>
    </location>
</feature>
<reference evidence="7" key="1">
    <citation type="submission" date="2020-05" db="EMBL/GenBank/DDBJ databases">
        <authorList>
            <person name="Chiriac C."/>
            <person name="Salcher M."/>
            <person name="Ghai R."/>
            <person name="Kavagutti S V."/>
        </authorList>
    </citation>
    <scope>NUCLEOTIDE SEQUENCE</scope>
</reference>
<keyword evidence="3 6" id="KW-1133">Transmembrane helix</keyword>
<protein>
    <submittedName>
        <fullName evidence="7">Unannotated protein</fullName>
    </submittedName>
</protein>
<dbReference type="PANTHER" id="PTHR30168:SF0">
    <property type="entry name" value="INNER MEMBRANE PROTEIN"/>
    <property type="match status" value="1"/>
</dbReference>
<dbReference type="InterPro" id="IPR007343">
    <property type="entry name" value="Uncharacterised_pept_Zn_put"/>
</dbReference>
<sequence length="311" mass="31890">MVRFREGAKLDTSGVQDRRGGGGGRGLAVGGGGIGIVGIIAFVLVQVLGGGGSGGGGGDVASILSQLQGGGGGTADNTELEQQCRTGADANDSADCAAVAIIDSIQDYWTTALPDTLGTQYADTPTVFFSGSVQTACGGATSGSGPFYCPGDQLVYVDLTFFDQLETQFGARGGTFVDAYVLAHEYGHHVQNLLGTNQQVTPGETGPTSGTVRLELQADCYAGVWANHATTTSDDGQEPLITEITDDDVARALDAASRIGDDFIQTNLGNGTVDQDAFTHGSSEQRERWFSTGYSSGDPGACDTFGTDDLG</sequence>
<evidence type="ECO:0000256" key="3">
    <source>
        <dbReference type="ARBA" id="ARBA00022989"/>
    </source>
</evidence>
<evidence type="ECO:0000256" key="1">
    <source>
        <dbReference type="ARBA" id="ARBA00004167"/>
    </source>
</evidence>
<dbReference type="Pfam" id="PF04228">
    <property type="entry name" value="Zn_peptidase"/>
    <property type="match status" value="1"/>
</dbReference>
<dbReference type="GO" id="GO:0016020">
    <property type="term" value="C:membrane"/>
    <property type="evidence" value="ECO:0007669"/>
    <property type="project" value="UniProtKB-SubCell"/>
</dbReference>
<keyword evidence="4 6" id="KW-0472">Membrane</keyword>
<keyword evidence="2 6" id="KW-0812">Transmembrane</keyword>
<dbReference type="EMBL" id="CAFBMQ010000366">
    <property type="protein sequence ID" value="CAB4930814.1"/>
    <property type="molecule type" value="Genomic_DNA"/>
</dbReference>
<evidence type="ECO:0000256" key="2">
    <source>
        <dbReference type="ARBA" id="ARBA00022692"/>
    </source>
</evidence>
<evidence type="ECO:0000256" key="6">
    <source>
        <dbReference type="SAM" id="Phobius"/>
    </source>
</evidence>
<proteinExistence type="predicted"/>
<gene>
    <name evidence="7" type="ORF">UFOPK3609_01923</name>
</gene>
<evidence type="ECO:0000313" key="7">
    <source>
        <dbReference type="EMBL" id="CAB4930814.1"/>
    </source>
</evidence>
<evidence type="ECO:0000256" key="5">
    <source>
        <dbReference type="SAM" id="MobiDB-lite"/>
    </source>
</evidence>
<comment type="subcellular location">
    <subcellularLocation>
        <location evidence="1">Membrane</location>
        <topology evidence="1">Single-pass membrane protein</topology>
    </subcellularLocation>
</comment>
<dbReference type="PANTHER" id="PTHR30168">
    <property type="entry name" value="PUTATIVE MEMBRANE PROTEIN YPFJ"/>
    <property type="match status" value="1"/>
</dbReference>
<feature type="region of interest" description="Disordered" evidence="5">
    <location>
        <begin position="291"/>
        <end position="311"/>
    </location>
</feature>
<dbReference type="SUPFAM" id="SSF55486">
    <property type="entry name" value="Metalloproteases ('zincins'), catalytic domain"/>
    <property type="match status" value="1"/>
</dbReference>
<feature type="transmembrane region" description="Helical" evidence="6">
    <location>
        <begin position="26"/>
        <end position="45"/>
    </location>
</feature>